<comment type="caution">
    <text evidence="1">The sequence shown here is derived from an EMBL/GenBank/DDBJ whole genome shotgun (WGS) entry which is preliminary data.</text>
</comment>
<gene>
    <name evidence="1" type="ORF">K0M31_013834</name>
</gene>
<protein>
    <submittedName>
        <fullName evidence="1">Uncharacterized protein</fullName>
    </submittedName>
</protein>
<reference evidence="1" key="1">
    <citation type="submission" date="2021-10" db="EMBL/GenBank/DDBJ databases">
        <title>Melipona bicolor Genome sequencing and assembly.</title>
        <authorList>
            <person name="Araujo N.S."/>
            <person name="Arias M.C."/>
        </authorList>
    </citation>
    <scope>NUCLEOTIDE SEQUENCE</scope>
    <source>
        <strain evidence="1">USP_2M_L1-L4_2017</strain>
        <tissue evidence="1">Whole body</tissue>
    </source>
</reference>
<proteinExistence type="predicted"/>
<dbReference type="EMBL" id="JAHYIQ010000004">
    <property type="protein sequence ID" value="KAK1132448.1"/>
    <property type="molecule type" value="Genomic_DNA"/>
</dbReference>
<keyword evidence="2" id="KW-1185">Reference proteome</keyword>
<accession>A0AA40KTU1</accession>
<evidence type="ECO:0000313" key="2">
    <source>
        <dbReference type="Proteomes" id="UP001177670"/>
    </source>
</evidence>
<name>A0AA40KTU1_9HYME</name>
<sequence>MAQTGPEHNEVGILLPLPVVSLFLERSPDKQETPQRCKFRGRVRTRCPAIRISGPEILAHFHGISCLYERSFNENRWLALLRRSAGRSATHYKGTRPQGLTGCGIVDGRGLVGGCPRCWN</sequence>
<evidence type="ECO:0000313" key="1">
    <source>
        <dbReference type="EMBL" id="KAK1132448.1"/>
    </source>
</evidence>
<organism evidence="1 2">
    <name type="scientific">Melipona bicolor</name>
    <dbReference type="NCBI Taxonomy" id="60889"/>
    <lineage>
        <taxon>Eukaryota</taxon>
        <taxon>Metazoa</taxon>
        <taxon>Ecdysozoa</taxon>
        <taxon>Arthropoda</taxon>
        <taxon>Hexapoda</taxon>
        <taxon>Insecta</taxon>
        <taxon>Pterygota</taxon>
        <taxon>Neoptera</taxon>
        <taxon>Endopterygota</taxon>
        <taxon>Hymenoptera</taxon>
        <taxon>Apocrita</taxon>
        <taxon>Aculeata</taxon>
        <taxon>Apoidea</taxon>
        <taxon>Anthophila</taxon>
        <taxon>Apidae</taxon>
        <taxon>Melipona</taxon>
    </lineage>
</organism>
<dbReference type="Proteomes" id="UP001177670">
    <property type="component" value="Unassembled WGS sequence"/>
</dbReference>
<dbReference type="AlphaFoldDB" id="A0AA40KTU1"/>